<protein>
    <recommendedName>
        <fullName evidence="3">Nucleoside 2-deoxyribosyltransferase</fullName>
    </recommendedName>
</protein>
<evidence type="ECO:0000313" key="1">
    <source>
        <dbReference type="EMBL" id="BBM87466.1"/>
    </source>
</evidence>
<sequence>MDITEITLETITQVREQSRTTGYVRYNKLLPRAPLKWLIGEMKIDGCIIHQLTKEGDYTVNSILRLDKKSQLDDIENSLQFDVKFPKSQWHQKLPFFKLNFVRRTPFSEHETKALDVIVRFLGDYVYERILSSNEHNAKTTLGQLEKICAKLETEPGTTIWRFFAKLHKALSAYASFLLLVDEDRYIIPYYKLPMRGSPVYQKDATAHKFDAEFLQFCRDEDVFLWRARGEDSTVARIMQEYLPENKQKWDCLVGVSKYDHAPLGIWIFAFQSDFPIFRPLYDELLRESLPHPQNALQNVYAKRTSKMIVKPIFRSREYIVDPKKVFTLMPFTEDWSTSVWKEHIRPTIEKCEMSAVRADDLYGHDIMEDIWTGICSSRFVIAEVTGRNSNVFYELGIAHTVGKPVILLTQNVADIPFDLNRYRHIVYEKSPEGYARLQIALEGTIREITKND</sequence>
<dbReference type="SUPFAM" id="SSF52309">
    <property type="entry name" value="N-(deoxy)ribosyltransferase-like"/>
    <property type="match status" value="1"/>
</dbReference>
<proteinExistence type="predicted"/>
<evidence type="ECO:0000313" key="2">
    <source>
        <dbReference type="Proteomes" id="UP000326354"/>
    </source>
</evidence>
<dbReference type="KEGG" id="uam:UABAM_05875"/>
<reference evidence="1 2" key="1">
    <citation type="submission" date="2019-08" db="EMBL/GenBank/DDBJ databases">
        <title>Complete genome sequence of Candidatus Uab amorphum.</title>
        <authorList>
            <person name="Shiratori T."/>
            <person name="Suzuki S."/>
            <person name="Kakizawa Y."/>
            <person name="Ishida K."/>
        </authorList>
    </citation>
    <scope>NUCLEOTIDE SEQUENCE [LARGE SCALE GENOMIC DNA]</scope>
    <source>
        <strain evidence="1 2">SRT547</strain>
    </source>
</reference>
<name>A0A5S9ITR6_UABAM</name>
<dbReference type="RefSeq" id="WP_151971483.1">
    <property type="nucleotide sequence ID" value="NZ_AP019860.1"/>
</dbReference>
<accession>A0A5S9ITR6</accession>
<organism evidence="1 2">
    <name type="scientific">Uabimicrobium amorphum</name>
    <dbReference type="NCBI Taxonomy" id="2596890"/>
    <lineage>
        <taxon>Bacteria</taxon>
        <taxon>Pseudomonadati</taxon>
        <taxon>Planctomycetota</taxon>
        <taxon>Candidatus Uabimicrobiia</taxon>
        <taxon>Candidatus Uabimicrobiales</taxon>
        <taxon>Candidatus Uabimicrobiaceae</taxon>
        <taxon>Candidatus Uabimicrobium</taxon>
    </lineage>
</organism>
<evidence type="ECO:0008006" key="3">
    <source>
        <dbReference type="Google" id="ProtNLM"/>
    </source>
</evidence>
<keyword evidence="2" id="KW-1185">Reference proteome</keyword>
<dbReference type="Proteomes" id="UP000326354">
    <property type="component" value="Chromosome"/>
</dbReference>
<dbReference type="OrthoDB" id="9815193at2"/>
<dbReference type="EMBL" id="AP019860">
    <property type="protein sequence ID" value="BBM87466.1"/>
    <property type="molecule type" value="Genomic_DNA"/>
</dbReference>
<dbReference type="Gene3D" id="3.40.50.450">
    <property type="match status" value="1"/>
</dbReference>
<gene>
    <name evidence="1" type="ORF">UABAM_05875</name>
</gene>
<dbReference type="AlphaFoldDB" id="A0A5S9ITR6"/>